<dbReference type="InterPro" id="IPR016169">
    <property type="entry name" value="FAD-bd_PCMH_sub2"/>
</dbReference>
<organism evidence="2 3">
    <name type="scientific">Xenorhabdus littoralis</name>
    <dbReference type="NCBI Taxonomy" id="2582835"/>
    <lineage>
        <taxon>Bacteria</taxon>
        <taxon>Pseudomonadati</taxon>
        <taxon>Pseudomonadota</taxon>
        <taxon>Gammaproteobacteria</taxon>
        <taxon>Enterobacterales</taxon>
        <taxon>Morganellaceae</taxon>
        <taxon>Xenorhabdus</taxon>
    </lineage>
</organism>
<accession>A0ABU4SH88</accession>
<dbReference type="RefSeq" id="WP_319924748.1">
    <property type="nucleotide sequence ID" value="NZ_VCDP01000005.1"/>
</dbReference>
<reference evidence="3" key="1">
    <citation type="journal article" date="2024" name="Toxins">
        <title>Genome Sequence Analysis of Native Xenorhabdus Strains Isolated from Entomopathogenic Nematodes in Argentina.</title>
        <authorList>
            <person name="Palma L."/>
            <person name="Frizzo L."/>
            <person name="Kaiser S."/>
            <person name="Berry C."/>
            <person name="Caballero P."/>
            <person name="Bode H.B."/>
            <person name="Del Valle E.E."/>
        </authorList>
    </citation>
    <scope>NUCLEOTIDE SEQUENCE [LARGE SCALE GENOMIC DNA]</scope>
    <source>
        <strain evidence="3">Reich</strain>
    </source>
</reference>
<proteinExistence type="predicted"/>
<protein>
    <recommendedName>
        <fullName evidence="1">Berberine/berberine-like domain-containing protein</fullName>
    </recommendedName>
</protein>
<name>A0ABU4SH88_9GAMM</name>
<comment type="caution">
    <text evidence="2">The sequence shown here is derived from an EMBL/GenBank/DDBJ whole genome shotgun (WGS) entry which is preliminary data.</text>
</comment>
<dbReference type="Proteomes" id="UP001271640">
    <property type="component" value="Unassembled WGS sequence"/>
</dbReference>
<evidence type="ECO:0000313" key="2">
    <source>
        <dbReference type="EMBL" id="MDX7998017.1"/>
    </source>
</evidence>
<dbReference type="Pfam" id="PF08031">
    <property type="entry name" value="BBE"/>
    <property type="match status" value="1"/>
</dbReference>
<keyword evidence="3" id="KW-1185">Reference proteome</keyword>
<evidence type="ECO:0000259" key="1">
    <source>
        <dbReference type="Pfam" id="PF08031"/>
    </source>
</evidence>
<sequence>MKPYEQYSGDDTPFQGCYINYPDIDMKCLDSSHQSVDPRWMELYYGKDISKELIEVKNIFDKGNVFRHEMSIPIKPYDD</sequence>
<evidence type="ECO:0000313" key="3">
    <source>
        <dbReference type="Proteomes" id="UP001271640"/>
    </source>
</evidence>
<dbReference type="InterPro" id="IPR012951">
    <property type="entry name" value="BBE"/>
</dbReference>
<dbReference type="EMBL" id="VCDP01000005">
    <property type="protein sequence ID" value="MDX7998017.1"/>
    <property type="molecule type" value="Genomic_DNA"/>
</dbReference>
<feature type="domain" description="Berberine/berberine-like" evidence="1">
    <location>
        <begin position="17"/>
        <end position="73"/>
    </location>
</feature>
<gene>
    <name evidence="2" type="ORF">FE394_02095</name>
</gene>
<dbReference type="Gene3D" id="3.30.465.10">
    <property type="match status" value="1"/>
</dbReference>